<dbReference type="KEGG" id="paa:Paes_2341"/>
<reference evidence="1" key="1">
    <citation type="submission" date="2008-06" db="EMBL/GenBank/DDBJ databases">
        <title>Complete sequence of plasmid of Prosthecochloris aestuarii DSM 271.</title>
        <authorList>
            <consortium name="US DOE Joint Genome Institute"/>
            <person name="Lucas S."/>
            <person name="Copeland A."/>
            <person name="Lapidus A."/>
            <person name="Glavina del Rio T."/>
            <person name="Dalin E."/>
            <person name="Tice H."/>
            <person name="Bruce D."/>
            <person name="Goodwin L."/>
            <person name="Pitluck S."/>
            <person name="Schmutz J."/>
            <person name="Larimer F."/>
            <person name="Land M."/>
            <person name="Hauser L."/>
            <person name="Kyrpides N."/>
            <person name="Anderson I."/>
            <person name="Liu Z."/>
            <person name="Li T."/>
            <person name="Zhao F."/>
            <person name="Overmann J."/>
            <person name="Bryant D.A."/>
            <person name="Richardson P."/>
        </authorList>
    </citation>
    <scope>NUCLEOTIDE SEQUENCE [LARGE SCALE GENOMIC DNA]</scope>
    <source>
        <strain evidence="1">DSM 271</strain>
        <plasmid evidence="1">pPAES01</plasmid>
    </source>
</reference>
<keyword evidence="1" id="KW-0614">Plasmid</keyword>
<name>B4S9K5_PROA2</name>
<gene>
    <name evidence="1" type="ordered locus">Paes_2341</name>
</gene>
<dbReference type="EMBL" id="CP001109">
    <property type="protein sequence ID" value="ACF47332.1"/>
    <property type="molecule type" value="Genomic_DNA"/>
</dbReference>
<dbReference type="Proteomes" id="UP000002725">
    <property type="component" value="Plasmid pPAES01"/>
</dbReference>
<keyword evidence="2" id="KW-1185">Reference proteome</keyword>
<dbReference type="HOGENOM" id="CLU_1833413_0_0_10"/>
<dbReference type="AlphaFoldDB" id="B4S9K5"/>
<organism evidence="1 2">
    <name type="scientific">Prosthecochloris aestuarii (strain DSM 271 / SK 413)</name>
    <dbReference type="NCBI Taxonomy" id="290512"/>
    <lineage>
        <taxon>Bacteria</taxon>
        <taxon>Pseudomonadati</taxon>
        <taxon>Chlorobiota</taxon>
        <taxon>Chlorobiia</taxon>
        <taxon>Chlorobiales</taxon>
        <taxon>Chlorobiaceae</taxon>
        <taxon>Prosthecochloris</taxon>
    </lineage>
</organism>
<evidence type="ECO:0000313" key="1">
    <source>
        <dbReference type="EMBL" id="ACF47332.1"/>
    </source>
</evidence>
<geneLocation type="plasmid" evidence="1 2">
    <name>pPAES01</name>
</geneLocation>
<dbReference type="RefSeq" id="WP_012509537.1">
    <property type="nucleotide sequence ID" value="NC_011061.1"/>
</dbReference>
<evidence type="ECO:0000313" key="2">
    <source>
        <dbReference type="Proteomes" id="UP000002725"/>
    </source>
</evidence>
<sequence>MTFSPMATAIQLRGDDDLTTSIFYGMSDRIRSAALGDVALIQGSETVLYVISGQYRNRAFLFRTGVVKGRDTIPGVYPDVQLLVSARTRTMVHRLQTSVKWLKSKGIDLNTLDDDFYARLQARIEEKKFSIAFIQKLLNR</sequence>
<proteinExistence type="predicted"/>
<protein>
    <submittedName>
        <fullName evidence="1">Uncharacterized protein</fullName>
    </submittedName>
</protein>
<accession>B4S9K5</accession>